<sequence>MTSPDSNWLSRALGRNKRPADDDLHHCAACGKDYVNPVNWEPVTPEAWWMQLRCGECETYREVTVTNKVAERFDVELDRRADLIHRALHKLDRERMVQQVETMIGALRHGLIEPADFARPA</sequence>
<gene>
    <name evidence="1" type="ORF">OM076_25515</name>
</gene>
<dbReference type="RefSeq" id="WP_270042903.1">
    <property type="nucleotide sequence ID" value="NZ_JAPDOD010000026.1"/>
</dbReference>
<reference evidence="1" key="1">
    <citation type="submission" date="2022-10" db="EMBL/GenBank/DDBJ databases">
        <title>The WGS of Solirubrobacter ginsenosidimutans DSM 21036.</title>
        <authorList>
            <person name="Jiang Z."/>
        </authorList>
    </citation>
    <scope>NUCLEOTIDE SEQUENCE</scope>
    <source>
        <strain evidence="1">DSM 21036</strain>
    </source>
</reference>
<evidence type="ECO:0000313" key="1">
    <source>
        <dbReference type="EMBL" id="MDA0163658.1"/>
    </source>
</evidence>
<dbReference type="AlphaFoldDB" id="A0A9X3N2I3"/>
<accession>A0A9X3N2I3</accession>
<name>A0A9X3N2I3_9ACTN</name>
<comment type="caution">
    <text evidence="1">The sequence shown here is derived from an EMBL/GenBank/DDBJ whole genome shotgun (WGS) entry which is preliminary data.</text>
</comment>
<keyword evidence="2" id="KW-1185">Reference proteome</keyword>
<proteinExistence type="predicted"/>
<evidence type="ECO:0000313" key="2">
    <source>
        <dbReference type="Proteomes" id="UP001149140"/>
    </source>
</evidence>
<dbReference type="Proteomes" id="UP001149140">
    <property type="component" value="Unassembled WGS sequence"/>
</dbReference>
<protein>
    <submittedName>
        <fullName evidence="1">Uncharacterized protein</fullName>
    </submittedName>
</protein>
<dbReference type="EMBL" id="JAPDOD010000026">
    <property type="protein sequence ID" value="MDA0163658.1"/>
    <property type="molecule type" value="Genomic_DNA"/>
</dbReference>
<organism evidence="1 2">
    <name type="scientific">Solirubrobacter ginsenosidimutans</name>
    <dbReference type="NCBI Taxonomy" id="490573"/>
    <lineage>
        <taxon>Bacteria</taxon>
        <taxon>Bacillati</taxon>
        <taxon>Actinomycetota</taxon>
        <taxon>Thermoleophilia</taxon>
        <taxon>Solirubrobacterales</taxon>
        <taxon>Solirubrobacteraceae</taxon>
        <taxon>Solirubrobacter</taxon>
    </lineage>
</organism>